<dbReference type="Pfam" id="PF00248">
    <property type="entry name" value="Aldo_ket_red"/>
    <property type="match status" value="1"/>
</dbReference>
<dbReference type="Proteomes" id="UP000000310">
    <property type="component" value="Chromosome"/>
</dbReference>
<dbReference type="PANTHER" id="PTHR43364">
    <property type="entry name" value="NADH-SPECIFIC METHYLGLYOXAL REDUCTASE-RELATED"/>
    <property type="match status" value="1"/>
</dbReference>
<dbReference type="STRING" id="762903.Pedsa_1697"/>
<dbReference type="RefSeq" id="WP_013632745.1">
    <property type="nucleotide sequence ID" value="NC_015177.1"/>
</dbReference>
<dbReference type="PANTHER" id="PTHR43364:SF4">
    <property type="entry name" value="NAD(P)-LINKED OXIDOREDUCTASE SUPERFAMILY PROTEIN"/>
    <property type="match status" value="1"/>
</dbReference>
<evidence type="ECO:0000256" key="1">
    <source>
        <dbReference type="ARBA" id="ARBA00023002"/>
    </source>
</evidence>
<dbReference type="KEGG" id="psn:Pedsa_1697"/>
<dbReference type="PRINTS" id="PR00069">
    <property type="entry name" value="ALDKETRDTASE"/>
</dbReference>
<dbReference type="InterPro" id="IPR023210">
    <property type="entry name" value="NADP_OxRdtase_dom"/>
</dbReference>
<dbReference type="eggNOG" id="COG0667">
    <property type="taxonomic scope" value="Bacteria"/>
</dbReference>
<name>F0S7J4_PSESL</name>
<dbReference type="SUPFAM" id="SSF51430">
    <property type="entry name" value="NAD(P)-linked oxidoreductase"/>
    <property type="match status" value="1"/>
</dbReference>
<reference evidence="4" key="2">
    <citation type="submission" date="2011-02" db="EMBL/GenBank/DDBJ databases">
        <title>The complete genome of Pedobacter saltans DSM 12145.</title>
        <authorList>
            <consortium name="US DOE Joint Genome Institute (JGI-PGF)"/>
            <person name="Lucas S."/>
            <person name="Copeland A."/>
            <person name="Lapidus A."/>
            <person name="Bruce D."/>
            <person name="Goodwin L."/>
            <person name="Pitluck S."/>
            <person name="Kyrpides N."/>
            <person name="Mavromatis K."/>
            <person name="Pagani I."/>
            <person name="Ivanova N."/>
            <person name="Ovchinnikova G."/>
            <person name="Lu M."/>
            <person name="Detter J.C."/>
            <person name="Han C."/>
            <person name="Land M."/>
            <person name="Hauser L."/>
            <person name="Markowitz V."/>
            <person name="Cheng J.-F."/>
            <person name="Hugenholtz P."/>
            <person name="Woyke T."/>
            <person name="Wu D."/>
            <person name="Tindall B."/>
            <person name="Pomrenke H.G."/>
            <person name="Brambilla E."/>
            <person name="Klenk H.-P."/>
            <person name="Eisen J.A."/>
        </authorList>
    </citation>
    <scope>NUCLEOTIDE SEQUENCE [LARGE SCALE GENOMIC DNA]</scope>
    <source>
        <strain evidence="4">ATCC 51119 / DSM 12145 / JCM 21818 / LMG 10337 / NBRC 100064 / NCIMB 13643</strain>
    </source>
</reference>
<dbReference type="AlphaFoldDB" id="F0S7J4"/>
<dbReference type="GO" id="GO:0016491">
    <property type="term" value="F:oxidoreductase activity"/>
    <property type="evidence" value="ECO:0007669"/>
    <property type="project" value="UniProtKB-KW"/>
</dbReference>
<feature type="domain" description="NADP-dependent oxidoreductase" evidence="2">
    <location>
        <begin position="16"/>
        <end position="322"/>
    </location>
</feature>
<accession>F0S7J4</accession>
<dbReference type="InterPro" id="IPR036812">
    <property type="entry name" value="NAD(P)_OxRdtase_dom_sf"/>
</dbReference>
<evidence type="ECO:0000313" key="3">
    <source>
        <dbReference type="EMBL" id="ADY52254.1"/>
    </source>
</evidence>
<dbReference type="HOGENOM" id="CLU_023205_2_3_10"/>
<dbReference type="EMBL" id="CP002545">
    <property type="protein sequence ID" value="ADY52254.1"/>
    <property type="molecule type" value="Genomic_DNA"/>
</dbReference>
<sequence length="330" mass="36837">MKYRKLGNTDLELSVIAFGAWAAGGWMWGGSDENDAIKAIKAGFDEGMTSIDTAPIYGQGHSEVIVGKAIKELDRGKVQILTKFGMRWDLIKGDFGFKSKNNSGQDIDIYKYAGKESIIKECEDSLWRLGTDYIDLYQIHWPDVTTPIHETFEAVAQLIKDGKVRYAGVCNYSLEQMQEAEKTINIASNQIPYSMLRRAIEKTIVPYVLKKNKGILAYSPLERGLLTGKIKEDHHFNEGDHRAGLPFYQKENLIKVNQFLSNIEHIAKAKNASLGQLVLKWTVEQPGITVALAGARNAEQAVQNARSADINLSLAEIDYINAEVAKLDLK</sequence>
<dbReference type="InterPro" id="IPR050523">
    <property type="entry name" value="AKR_Detox_Biosynth"/>
</dbReference>
<keyword evidence="4" id="KW-1185">Reference proteome</keyword>
<evidence type="ECO:0000313" key="4">
    <source>
        <dbReference type="Proteomes" id="UP000000310"/>
    </source>
</evidence>
<dbReference type="GO" id="GO:0005829">
    <property type="term" value="C:cytosol"/>
    <property type="evidence" value="ECO:0007669"/>
    <property type="project" value="TreeGrafter"/>
</dbReference>
<dbReference type="Gene3D" id="3.20.20.100">
    <property type="entry name" value="NADP-dependent oxidoreductase domain"/>
    <property type="match status" value="1"/>
</dbReference>
<organism evidence="3 4">
    <name type="scientific">Pseudopedobacter saltans (strain ATCC 51119 / DSM 12145 / JCM 21818 / CCUG 39354 / LMG 10337 / NBRC 100064 / NCIMB 13643)</name>
    <name type="common">Pedobacter saltans</name>
    <dbReference type="NCBI Taxonomy" id="762903"/>
    <lineage>
        <taxon>Bacteria</taxon>
        <taxon>Pseudomonadati</taxon>
        <taxon>Bacteroidota</taxon>
        <taxon>Sphingobacteriia</taxon>
        <taxon>Sphingobacteriales</taxon>
        <taxon>Sphingobacteriaceae</taxon>
        <taxon>Pseudopedobacter</taxon>
    </lineage>
</organism>
<evidence type="ECO:0000259" key="2">
    <source>
        <dbReference type="Pfam" id="PF00248"/>
    </source>
</evidence>
<dbReference type="InterPro" id="IPR020471">
    <property type="entry name" value="AKR"/>
</dbReference>
<keyword evidence="1" id="KW-0560">Oxidoreductase</keyword>
<gene>
    <name evidence="3" type="ordered locus">Pedsa_1697</name>
</gene>
<proteinExistence type="predicted"/>
<reference evidence="3 4" key="1">
    <citation type="journal article" date="2011" name="Stand. Genomic Sci.">
        <title>Complete genome sequence of the gliding, heparinolytic Pedobacter saltans type strain (113).</title>
        <authorList>
            <person name="Liolios K."/>
            <person name="Sikorski J."/>
            <person name="Lu M."/>
            <person name="Nolan M."/>
            <person name="Lapidus A."/>
            <person name="Lucas S."/>
            <person name="Hammon N."/>
            <person name="Deshpande S."/>
            <person name="Cheng J.F."/>
            <person name="Tapia R."/>
            <person name="Han C."/>
            <person name="Goodwin L."/>
            <person name="Pitluck S."/>
            <person name="Huntemann M."/>
            <person name="Ivanova N."/>
            <person name="Pagani I."/>
            <person name="Mavromatis K."/>
            <person name="Ovchinikova G."/>
            <person name="Pati A."/>
            <person name="Chen A."/>
            <person name="Palaniappan K."/>
            <person name="Land M."/>
            <person name="Hauser L."/>
            <person name="Brambilla E.M."/>
            <person name="Kotsyurbenko O."/>
            <person name="Rohde M."/>
            <person name="Tindall B.J."/>
            <person name="Abt B."/>
            <person name="Goker M."/>
            <person name="Detter J.C."/>
            <person name="Woyke T."/>
            <person name="Bristow J."/>
            <person name="Eisen J.A."/>
            <person name="Markowitz V."/>
            <person name="Hugenholtz P."/>
            <person name="Klenk H.P."/>
            <person name="Kyrpides N.C."/>
        </authorList>
    </citation>
    <scope>NUCLEOTIDE SEQUENCE [LARGE SCALE GENOMIC DNA]</scope>
    <source>
        <strain evidence="4">ATCC 51119 / DSM 12145 / JCM 21818 / LMG 10337 / NBRC 100064 / NCIMB 13643</strain>
    </source>
</reference>
<dbReference type="OrthoDB" id="9773828at2"/>
<protein>
    <submittedName>
        <fullName evidence="3">Aldo/keto reductase</fullName>
    </submittedName>
</protein>